<accession>A0A085MIN2</accession>
<dbReference type="EMBL" id="KL367494">
    <property type="protein sequence ID" value="KFD69599.1"/>
    <property type="molecule type" value="Genomic_DNA"/>
</dbReference>
<evidence type="ECO:0000256" key="1">
    <source>
        <dbReference type="SAM" id="SignalP"/>
    </source>
</evidence>
<evidence type="ECO:0000313" key="4">
    <source>
        <dbReference type="Proteomes" id="UP000030764"/>
    </source>
</evidence>
<keyword evidence="1" id="KW-0732">Signal</keyword>
<feature type="chain" id="PRO_5010405272" evidence="1">
    <location>
        <begin position="25"/>
        <end position="128"/>
    </location>
</feature>
<evidence type="ECO:0000313" key="3">
    <source>
        <dbReference type="EMBL" id="KFD69599.1"/>
    </source>
</evidence>
<keyword evidence="4" id="KW-1185">Reference proteome</keyword>
<organism evidence="2 4">
    <name type="scientific">Trichuris suis</name>
    <name type="common">pig whipworm</name>
    <dbReference type="NCBI Taxonomy" id="68888"/>
    <lineage>
        <taxon>Eukaryota</taxon>
        <taxon>Metazoa</taxon>
        <taxon>Ecdysozoa</taxon>
        <taxon>Nematoda</taxon>
        <taxon>Enoplea</taxon>
        <taxon>Dorylaimia</taxon>
        <taxon>Trichinellida</taxon>
        <taxon>Trichuridae</taxon>
        <taxon>Trichuris</taxon>
    </lineage>
</organism>
<gene>
    <name evidence="2" type="ORF">M513_01963</name>
    <name evidence="3" type="ORF">M514_01963</name>
</gene>
<dbReference type="Proteomes" id="UP000030764">
    <property type="component" value="Unassembled WGS sequence"/>
</dbReference>
<name>A0A085MIN2_9BILA</name>
<proteinExistence type="predicted"/>
<protein>
    <submittedName>
        <fullName evidence="2">Uncharacterized protein</fullName>
    </submittedName>
</protein>
<evidence type="ECO:0000313" key="2">
    <source>
        <dbReference type="EMBL" id="KFD57078.1"/>
    </source>
</evidence>
<dbReference type="EMBL" id="KL363190">
    <property type="protein sequence ID" value="KFD57078.1"/>
    <property type="molecule type" value="Genomic_DNA"/>
</dbReference>
<dbReference type="Proteomes" id="UP000030758">
    <property type="component" value="Unassembled WGS sequence"/>
</dbReference>
<feature type="signal peptide" evidence="1">
    <location>
        <begin position="1"/>
        <end position="24"/>
    </location>
</feature>
<reference evidence="2 4" key="1">
    <citation type="journal article" date="2014" name="Nat. Genet.">
        <title>Genome and transcriptome of the porcine whipworm Trichuris suis.</title>
        <authorList>
            <person name="Jex A.R."/>
            <person name="Nejsum P."/>
            <person name="Schwarz E.M."/>
            <person name="Hu L."/>
            <person name="Young N.D."/>
            <person name="Hall R.S."/>
            <person name="Korhonen P.K."/>
            <person name="Liao S."/>
            <person name="Thamsborg S."/>
            <person name="Xia J."/>
            <person name="Xu P."/>
            <person name="Wang S."/>
            <person name="Scheerlinck J.P."/>
            <person name="Hofmann A."/>
            <person name="Sternberg P.W."/>
            <person name="Wang J."/>
            <person name="Gasser R.B."/>
        </authorList>
    </citation>
    <scope>NUCLEOTIDE SEQUENCE [LARGE SCALE GENOMIC DNA]</scope>
    <source>
        <strain evidence="3">DCEP-RM93F</strain>
        <strain evidence="2">DCEP-RM93M</strain>
    </source>
</reference>
<dbReference type="AlphaFoldDB" id="A0A085MIN2"/>
<sequence length="128" mass="14716">MIAISSRLTLKILVAVLMVYQIKALSDWRFDDVGGNEERARMELSNFYKSLGQKKYQFDRLDASGLPGFNKRPFDRLDAAQLSGMNKKAFDMLENSKLGGFQKRPFDSLEGALPGSWKRYIHRPHIPY</sequence>